<dbReference type="AlphaFoldDB" id="A0A6N9Q5N9"/>
<gene>
    <name evidence="2" type="ORF">ERL59_14635</name>
</gene>
<evidence type="ECO:0000313" key="3">
    <source>
        <dbReference type="Proteomes" id="UP000448943"/>
    </source>
</evidence>
<keyword evidence="3" id="KW-1185">Reference proteome</keyword>
<comment type="caution">
    <text evidence="2">The sequence shown here is derived from an EMBL/GenBank/DDBJ whole genome shotgun (WGS) entry which is preliminary data.</text>
</comment>
<reference evidence="2 3" key="1">
    <citation type="submission" date="2019-01" db="EMBL/GenBank/DDBJ databases">
        <title>Chengkuizengella sp. nov., isolated from deep-sea sediment of East Pacific Ocean.</title>
        <authorList>
            <person name="Yang J."/>
            <person name="Lai Q."/>
            <person name="Shao Z."/>
        </authorList>
    </citation>
    <scope>NUCLEOTIDE SEQUENCE [LARGE SCALE GENOMIC DNA]</scope>
    <source>
        <strain evidence="2 3">YPA3-1-1</strain>
    </source>
</reference>
<evidence type="ECO:0008006" key="4">
    <source>
        <dbReference type="Google" id="ProtNLM"/>
    </source>
</evidence>
<organism evidence="2 3">
    <name type="scientific">Chengkuizengella marina</name>
    <dbReference type="NCBI Taxonomy" id="2507566"/>
    <lineage>
        <taxon>Bacteria</taxon>
        <taxon>Bacillati</taxon>
        <taxon>Bacillota</taxon>
        <taxon>Bacilli</taxon>
        <taxon>Bacillales</taxon>
        <taxon>Paenibacillaceae</taxon>
        <taxon>Chengkuizengella</taxon>
    </lineage>
</organism>
<protein>
    <recommendedName>
        <fullName evidence="4">Toxin ETX/toxin MTX2</fullName>
    </recommendedName>
</protein>
<feature type="signal peptide" evidence="1">
    <location>
        <begin position="1"/>
        <end position="30"/>
    </location>
</feature>
<dbReference type="EMBL" id="SIJB01000030">
    <property type="protein sequence ID" value="NBI30185.1"/>
    <property type="molecule type" value="Genomic_DNA"/>
</dbReference>
<dbReference type="Proteomes" id="UP000448943">
    <property type="component" value="Unassembled WGS sequence"/>
</dbReference>
<sequence length="349" mass="39032">MKNYGLNITKKRKRLLVNLFLTFSLLFTMAAESGASSYITTKDFMLDDNRDMIEMGGFSTQASLLPPLEELLPWNSYDIGLPSNTRNYTNQVEDANLIDYIAIDIYSRGNSMSYGEFLELTNPYLDDMEYIFADGEGDTWIYTWSNKSCVGGCPIEHEIPDDVGFPFEDIPTNPDGFLAQARYYSDTQAAQESKVKFEGYWELVDGQALQSNNGGRISQAYTVTSGVDISAAYSLAETIGTKISTESGFLFGKVSTEINNAITETFSFARGISQYSSATTTFNFGDINPNGIPYIGGIYQLVGTYSAVPGQRIKNLINNLNREFYARHKSEISVQDVLYRQVQIDYIEP</sequence>
<feature type="chain" id="PRO_5038940305" description="Toxin ETX/toxin MTX2" evidence="1">
    <location>
        <begin position="31"/>
        <end position="349"/>
    </location>
</feature>
<evidence type="ECO:0000256" key="1">
    <source>
        <dbReference type="SAM" id="SignalP"/>
    </source>
</evidence>
<dbReference type="RefSeq" id="WP_160646996.1">
    <property type="nucleotide sequence ID" value="NZ_SIJB01000030.1"/>
</dbReference>
<dbReference type="OrthoDB" id="9870027at2"/>
<name>A0A6N9Q5N9_9BACL</name>
<proteinExistence type="predicted"/>
<keyword evidence="1" id="KW-0732">Signal</keyword>
<accession>A0A6N9Q5N9</accession>
<evidence type="ECO:0000313" key="2">
    <source>
        <dbReference type="EMBL" id="NBI30185.1"/>
    </source>
</evidence>